<proteinExistence type="predicted"/>
<accession>A0A914DA03</accession>
<dbReference type="Proteomes" id="UP000887540">
    <property type="component" value="Unplaced"/>
</dbReference>
<reference evidence="3" key="1">
    <citation type="submission" date="2022-11" db="UniProtKB">
        <authorList>
            <consortium name="WormBaseParasite"/>
        </authorList>
    </citation>
    <scope>IDENTIFICATION</scope>
</reference>
<evidence type="ECO:0000256" key="1">
    <source>
        <dbReference type="SAM" id="MobiDB-lite"/>
    </source>
</evidence>
<dbReference type="WBParaSite" id="ACRNAN_scaffold2163.g26497.t2">
    <property type="protein sequence ID" value="ACRNAN_scaffold2163.g26497.t2"/>
    <property type="gene ID" value="ACRNAN_scaffold2163.g26497"/>
</dbReference>
<dbReference type="AlphaFoldDB" id="A0A914DA03"/>
<organism evidence="2 3">
    <name type="scientific">Acrobeloides nanus</name>
    <dbReference type="NCBI Taxonomy" id="290746"/>
    <lineage>
        <taxon>Eukaryota</taxon>
        <taxon>Metazoa</taxon>
        <taxon>Ecdysozoa</taxon>
        <taxon>Nematoda</taxon>
        <taxon>Chromadorea</taxon>
        <taxon>Rhabditida</taxon>
        <taxon>Tylenchina</taxon>
        <taxon>Cephalobomorpha</taxon>
        <taxon>Cephaloboidea</taxon>
        <taxon>Cephalobidae</taxon>
        <taxon>Acrobeloides</taxon>
    </lineage>
</organism>
<evidence type="ECO:0000313" key="2">
    <source>
        <dbReference type="Proteomes" id="UP000887540"/>
    </source>
</evidence>
<feature type="region of interest" description="Disordered" evidence="1">
    <location>
        <begin position="17"/>
        <end position="53"/>
    </location>
</feature>
<name>A0A914DA03_9BILA</name>
<keyword evidence="2" id="KW-1185">Reference proteome</keyword>
<protein>
    <submittedName>
        <fullName evidence="3">Uncharacterized protein</fullName>
    </submittedName>
</protein>
<sequence length="193" mass="21936">MSNLNIPMPFGMSPLKVQMNSLSSGGAEASDGNSSPEKTNELRRSPTTNNRTNSNILLDRRSRIAFEKARQLCLQENNEACDQALENYHAIRFGYKSKHVQRFQDSPDDLPSYVQTGLAKWVVPGLETSLEKMLSPEISFEYKKSKINDQAASENDHKRKRIMERNDSKIARSPLSLIVRKPVERIHLVLPPR</sequence>
<evidence type="ECO:0000313" key="3">
    <source>
        <dbReference type="WBParaSite" id="ACRNAN_scaffold2163.g26497.t2"/>
    </source>
</evidence>